<reference evidence="2 3" key="1">
    <citation type="submission" date="2020-12" db="EMBL/GenBank/DDBJ databases">
        <title>Concerted genomic and epigenomic changes stabilize Arabidopsis allopolyploids.</title>
        <authorList>
            <person name="Chen Z."/>
        </authorList>
    </citation>
    <scope>NUCLEOTIDE SEQUENCE [LARGE SCALE GENOMIC DNA]</scope>
    <source>
        <strain evidence="2">Allo738</strain>
        <tissue evidence="2">Leaf</tissue>
    </source>
</reference>
<dbReference type="GO" id="GO:0016740">
    <property type="term" value="F:transferase activity"/>
    <property type="evidence" value="ECO:0007669"/>
    <property type="project" value="UniProtKB-KW"/>
</dbReference>
<evidence type="ECO:0000313" key="3">
    <source>
        <dbReference type="Proteomes" id="UP000694240"/>
    </source>
</evidence>
<dbReference type="InterPro" id="IPR005069">
    <property type="entry name" value="Nucl-diP-sugar_transferase"/>
</dbReference>
<organism evidence="2 3">
    <name type="scientific">Arabidopsis thaliana x Arabidopsis arenosa</name>
    <dbReference type="NCBI Taxonomy" id="1240361"/>
    <lineage>
        <taxon>Eukaryota</taxon>
        <taxon>Viridiplantae</taxon>
        <taxon>Streptophyta</taxon>
        <taxon>Embryophyta</taxon>
        <taxon>Tracheophyta</taxon>
        <taxon>Spermatophyta</taxon>
        <taxon>Magnoliopsida</taxon>
        <taxon>eudicotyledons</taxon>
        <taxon>Gunneridae</taxon>
        <taxon>Pentapetalae</taxon>
        <taxon>rosids</taxon>
        <taxon>malvids</taxon>
        <taxon>Brassicales</taxon>
        <taxon>Brassicaceae</taxon>
        <taxon>Camelineae</taxon>
        <taxon>Arabidopsis</taxon>
    </lineage>
</organism>
<keyword evidence="3" id="KW-1185">Reference proteome</keyword>
<dbReference type="PANTHER" id="PTHR46038:SF59">
    <property type="entry name" value="GLYCOSYLTRANSFERASE"/>
    <property type="match status" value="1"/>
</dbReference>
<feature type="domain" description="Nucleotide-diphospho-sugar transferase" evidence="1">
    <location>
        <begin position="488"/>
        <end position="686"/>
    </location>
</feature>
<evidence type="ECO:0000313" key="2">
    <source>
        <dbReference type="EMBL" id="KAG7616660.1"/>
    </source>
</evidence>
<dbReference type="PANTHER" id="PTHR46038">
    <property type="entry name" value="EXPRESSED PROTEIN-RELATED"/>
    <property type="match status" value="1"/>
</dbReference>
<accession>A0A8T2E2C8</accession>
<name>A0A8T2E2C8_9BRAS</name>
<proteinExistence type="predicted"/>
<dbReference type="AlphaFoldDB" id="A0A8T2E2C8"/>
<dbReference type="Pfam" id="PF03407">
    <property type="entry name" value="Nucleotid_trans"/>
    <property type="match status" value="2"/>
</dbReference>
<comment type="caution">
    <text evidence="2">The sequence shown here is derived from an EMBL/GenBank/DDBJ whole genome shotgun (WGS) entry which is preliminary data.</text>
</comment>
<dbReference type="InterPro" id="IPR044821">
    <property type="entry name" value="At1g28695/At4g15970-like"/>
</dbReference>
<evidence type="ECO:0000259" key="1">
    <source>
        <dbReference type="Pfam" id="PF03407"/>
    </source>
</evidence>
<protein>
    <submittedName>
        <fullName evidence="2">Nucleotide-diphospho-sugar transferase</fullName>
    </submittedName>
</protein>
<gene>
    <name evidence="2" type="ORF">ISN45_At04g021080</name>
</gene>
<sequence>MKSTNDESPSLGYDFAGVSIKDGKSKPPAPVICYDGLFGERDVIRIVLLVTTVTLSCLLFYKSANNPLNMVFSPWKTDCYASKLTNESSLKTEPKKEPVSELERVLMNAAMEDNTVIITALNQAWAEPNSTFDVFRESFKVGIETERLLKHVIAVCLDIKAYDQCLKVHPHCYLINATDSDQLSGPNRFMTPGYLKLIWRRMDLLRQVIGLGYNFIFTDADILWLRDPFPRFFPDADFQITCDDYNGRPSDKKNHVNSGFTYVKANNKTSKFYKYWIRSSRKFPGKHDQDVFNFIKNDLHVEKLGIKMRFFDTVYFGGFCQPSRDINVVNTMHANCCIGLDNKVNNLKAALEDWKRYVSLNTTVSETKWNIPPSFLDYGSAIGQKEVKKILVLVLGLAACLLLYKTAYPLHQELDVNNLSSRPLLDHTTSSSPLTRSKSISFREVLENASTENRTVIVTTLNQAWAEPNSLFDLFLESFRIGQGTQKLLQHLVVVCLDSKAFDRCSQLHPNCYYFKTTGTDFSGEKLFATPDYLKMMWRRIELLTQVLEMGYNFIFTDADIMWLRDPFPRLYPDGDFQMACDRFFGDPNDSDNWVNGGFTYVKSNHRSIEFYKFWYNSRLDYPKMHDQDVFNQIKHKALVSEIGIQMRFFDTVYFGGFCQTSRDINLVCTMHANCCVGLEKKLHDLNLVLDDWRNYLSLSEPVKNTTWSVPMKCT</sequence>
<feature type="domain" description="Nucleotide-diphospho-sugar transferase" evidence="1">
    <location>
        <begin position="148"/>
        <end position="347"/>
    </location>
</feature>
<dbReference type="EMBL" id="JAEFBK010000004">
    <property type="protein sequence ID" value="KAG7616660.1"/>
    <property type="molecule type" value="Genomic_DNA"/>
</dbReference>
<keyword evidence="2" id="KW-0808">Transferase</keyword>
<dbReference type="Proteomes" id="UP000694240">
    <property type="component" value="Chromosome 4"/>
</dbReference>